<dbReference type="AlphaFoldDB" id="A0A9X9WUR1"/>
<dbReference type="EMBL" id="JAAEDM010000012">
    <property type="protein sequence ID" value="MBR0670890.1"/>
    <property type="molecule type" value="Genomic_DNA"/>
</dbReference>
<gene>
    <name evidence="2" type="ORF">GXW76_06870</name>
</gene>
<evidence type="ECO:0000256" key="1">
    <source>
        <dbReference type="ARBA" id="ARBA00006987"/>
    </source>
</evidence>
<dbReference type="Gene3D" id="3.40.190.150">
    <property type="entry name" value="Bordetella uptake gene, domain 1"/>
    <property type="match status" value="1"/>
</dbReference>
<reference evidence="2" key="1">
    <citation type="submission" date="2020-01" db="EMBL/GenBank/DDBJ databases">
        <authorList>
            <person name="Rat A."/>
        </authorList>
    </citation>
    <scope>NUCLEOTIDE SEQUENCE</scope>
    <source>
        <strain evidence="2">LMG 31231</strain>
    </source>
</reference>
<organism evidence="2 3">
    <name type="scientific">Neoroseomonas soli</name>
    <dbReference type="NCBI Taxonomy" id="1081025"/>
    <lineage>
        <taxon>Bacteria</taxon>
        <taxon>Pseudomonadati</taxon>
        <taxon>Pseudomonadota</taxon>
        <taxon>Alphaproteobacteria</taxon>
        <taxon>Acetobacterales</taxon>
        <taxon>Acetobacteraceae</taxon>
        <taxon>Neoroseomonas</taxon>
    </lineage>
</organism>
<dbReference type="SUPFAM" id="SSF53850">
    <property type="entry name" value="Periplasmic binding protein-like II"/>
    <property type="match status" value="1"/>
</dbReference>
<dbReference type="Gene3D" id="3.40.190.10">
    <property type="entry name" value="Periplasmic binding protein-like II"/>
    <property type="match status" value="1"/>
</dbReference>
<comment type="similarity">
    <text evidence="1">Belongs to the UPF0065 (bug) family.</text>
</comment>
<dbReference type="Pfam" id="PF03401">
    <property type="entry name" value="TctC"/>
    <property type="match status" value="1"/>
</dbReference>
<dbReference type="PANTHER" id="PTHR42928">
    <property type="entry name" value="TRICARBOXYLATE-BINDING PROTEIN"/>
    <property type="match status" value="1"/>
</dbReference>
<comment type="caution">
    <text evidence="2">The sequence shown here is derived from an EMBL/GenBank/DDBJ whole genome shotgun (WGS) entry which is preliminary data.</text>
</comment>
<name>A0A9X9WUR1_9PROT</name>
<dbReference type="RefSeq" id="WP_211861268.1">
    <property type="nucleotide sequence ID" value="NZ_JAAEDM010000012.1"/>
</dbReference>
<proteinExistence type="inferred from homology"/>
<evidence type="ECO:0000313" key="2">
    <source>
        <dbReference type="EMBL" id="MBR0670890.1"/>
    </source>
</evidence>
<dbReference type="Proteomes" id="UP001138751">
    <property type="component" value="Unassembled WGS sequence"/>
</dbReference>
<protein>
    <submittedName>
        <fullName evidence="2">Tripartite tricarboxylate transporter substrate binding protein</fullName>
    </submittedName>
</protein>
<dbReference type="PANTHER" id="PTHR42928:SF5">
    <property type="entry name" value="BLR1237 PROTEIN"/>
    <property type="match status" value="1"/>
</dbReference>
<dbReference type="InterPro" id="IPR005064">
    <property type="entry name" value="BUG"/>
</dbReference>
<accession>A0A9X9WUR1</accession>
<reference evidence="2" key="2">
    <citation type="journal article" date="2021" name="Syst. Appl. Microbiol.">
        <title>Roseomonas hellenica sp. nov., isolated from roots of wild-growing Alkanna tinctoria.</title>
        <authorList>
            <person name="Rat A."/>
            <person name="Naranjo H.D."/>
            <person name="Lebbe L."/>
            <person name="Cnockaert M."/>
            <person name="Krigas N."/>
            <person name="Grigoriadou K."/>
            <person name="Maloupa E."/>
            <person name="Willems A."/>
        </authorList>
    </citation>
    <scope>NUCLEOTIDE SEQUENCE</scope>
    <source>
        <strain evidence="2">LMG 31231</strain>
    </source>
</reference>
<dbReference type="PIRSF" id="PIRSF017082">
    <property type="entry name" value="YflP"/>
    <property type="match status" value="1"/>
</dbReference>
<keyword evidence="3" id="KW-1185">Reference proteome</keyword>
<evidence type="ECO:0000313" key="3">
    <source>
        <dbReference type="Proteomes" id="UP001138751"/>
    </source>
</evidence>
<sequence length="329" mass="34339">MNQFTRRGALAAGALAGIAPLARPALGQGRYPARPVQVIVPWGAGGGTDATARIVAALLEKEMGQPFNVVNRTGGSGVVGHAAIAQAAPDGYTIGMLTVEICMMHWQGLTELKRTAYTPLALMNEDPPGVQVNASSPHRDIKSLADAIKASRPGQFKASGTGQGGIWHLALAGWLGAMGLRADHVRWVPSNGAAPAMQDLAAGGLDIVTCSVPEARAIIEAGRARSLAIMAPQRNPQFASVPTLNETLGISYSTGAWRGMAGPLNMPREIAQALTAAMQKVWNSQEFKDFMNARGFGMVWGDAAGLSAHMERTDATLGAAMREAGLARG</sequence>
<dbReference type="InterPro" id="IPR042100">
    <property type="entry name" value="Bug_dom1"/>
</dbReference>
<dbReference type="CDD" id="cd07012">
    <property type="entry name" value="PBP2_Bug_TTT"/>
    <property type="match status" value="1"/>
</dbReference>